<sequence>MPLKQTIDTCFDVEVGETGLSREAFQAVLGRARPGLAWLREVHETGALPLLSLPARDDDLAGIAEAADWLSADATDVIVLGTGGSSLGGQTLAQVGGWRLPVVGDLRAGPRLHFLDNLDPVSLAAAFDALPLETTRALVVSKSGGTGETLIQAMALLTAYEDAGLGDDVKDHILGLSEPAVSGHLNKLRKLLEPYGLRFLDHDPGVGGRFTALTNVGLIPGALMGIDPRAVRAGAARALEPVLAGADADGVPAAIGAALAVGYAEHHGIVQNVMFGYGDRLERFTRWWVQLWAESLGKQGRGMTPVPAVGPVDQHSQLQLFLDGPADKLFTVIATDAGDKGPRIDPALAAEAGQPEFGGRTVGDFVASQQRATVETLARNGRPVRLLQVSSVDAESIGELMMHFMLETIIAAHLLGVDAFDQPAVEEGKILARTYLEEM</sequence>
<dbReference type="InterPro" id="IPR001672">
    <property type="entry name" value="G6P_Isomerase"/>
</dbReference>
<dbReference type="Proteomes" id="UP001378188">
    <property type="component" value="Unassembled WGS sequence"/>
</dbReference>
<comment type="caution">
    <text evidence="5">The sequence shown here is derived from an EMBL/GenBank/DDBJ whole genome shotgun (WGS) entry which is preliminary data.</text>
</comment>
<reference evidence="5 6" key="1">
    <citation type="submission" date="2024-02" db="EMBL/GenBank/DDBJ databases">
        <title>Genome analysis and characterization of Microbaculum marinisediminis sp. nov., isolated from marine sediment.</title>
        <authorList>
            <person name="Du Z.-J."/>
            <person name="Ye Y.-Q."/>
            <person name="Zhang Z.-R."/>
            <person name="Yuan S.-M."/>
            <person name="Zhang X.-Y."/>
        </authorList>
    </citation>
    <scope>NUCLEOTIDE SEQUENCE [LARGE SCALE GENOMIC DNA]</scope>
    <source>
        <strain evidence="5 6">SDUM1044001</strain>
    </source>
</reference>
<dbReference type="EMBL" id="JAZHOF010000003">
    <property type="protein sequence ID" value="MEJ8571780.1"/>
    <property type="molecule type" value="Genomic_DNA"/>
</dbReference>
<dbReference type="RefSeq" id="WP_340329469.1">
    <property type="nucleotide sequence ID" value="NZ_JAZHOF010000003.1"/>
</dbReference>
<dbReference type="GO" id="GO:0006096">
    <property type="term" value="P:glycolytic process"/>
    <property type="evidence" value="ECO:0007669"/>
    <property type="project" value="UniProtKB-KW"/>
</dbReference>
<dbReference type="GO" id="GO:0097367">
    <property type="term" value="F:carbohydrate derivative binding"/>
    <property type="evidence" value="ECO:0007669"/>
    <property type="project" value="InterPro"/>
</dbReference>
<proteinExistence type="inferred from homology"/>
<comment type="similarity">
    <text evidence="4">Belongs to the GPI family.</text>
</comment>
<dbReference type="GO" id="GO:0005829">
    <property type="term" value="C:cytosol"/>
    <property type="evidence" value="ECO:0007669"/>
    <property type="project" value="TreeGrafter"/>
</dbReference>
<dbReference type="Pfam" id="PF00342">
    <property type="entry name" value="PGI"/>
    <property type="match status" value="1"/>
</dbReference>
<evidence type="ECO:0000256" key="1">
    <source>
        <dbReference type="ARBA" id="ARBA00022432"/>
    </source>
</evidence>
<gene>
    <name evidence="5" type="ORF">V3328_09870</name>
</gene>
<evidence type="ECO:0000256" key="2">
    <source>
        <dbReference type="ARBA" id="ARBA00023152"/>
    </source>
</evidence>
<dbReference type="Gene3D" id="3.40.50.10490">
    <property type="entry name" value="Glucose-6-phosphate isomerase like protein, domain 1"/>
    <property type="match status" value="2"/>
</dbReference>
<evidence type="ECO:0000256" key="4">
    <source>
        <dbReference type="RuleBase" id="RU000612"/>
    </source>
</evidence>
<evidence type="ECO:0000256" key="3">
    <source>
        <dbReference type="ARBA" id="ARBA00023235"/>
    </source>
</evidence>
<dbReference type="PRINTS" id="PR00662">
    <property type="entry name" value="G6PISOMERASE"/>
</dbReference>
<accession>A0AAW9RIM5</accession>
<comment type="catalytic activity">
    <reaction evidence="4">
        <text>alpha-D-glucose 6-phosphate = beta-D-fructose 6-phosphate</text>
        <dbReference type="Rhea" id="RHEA:11816"/>
        <dbReference type="ChEBI" id="CHEBI:57634"/>
        <dbReference type="ChEBI" id="CHEBI:58225"/>
        <dbReference type="EC" id="5.3.1.9"/>
    </reaction>
</comment>
<dbReference type="InterPro" id="IPR046348">
    <property type="entry name" value="SIS_dom_sf"/>
</dbReference>
<dbReference type="SUPFAM" id="SSF53697">
    <property type="entry name" value="SIS domain"/>
    <property type="match status" value="1"/>
</dbReference>
<keyword evidence="1 4" id="KW-0312">Gluconeogenesis</keyword>
<keyword evidence="6" id="KW-1185">Reference proteome</keyword>
<dbReference type="PANTHER" id="PTHR11469:SF1">
    <property type="entry name" value="GLUCOSE-6-PHOSPHATE ISOMERASE"/>
    <property type="match status" value="1"/>
</dbReference>
<keyword evidence="3 4" id="KW-0413">Isomerase</keyword>
<dbReference type="GO" id="GO:0051156">
    <property type="term" value="P:glucose 6-phosphate metabolic process"/>
    <property type="evidence" value="ECO:0007669"/>
    <property type="project" value="TreeGrafter"/>
</dbReference>
<dbReference type="AlphaFoldDB" id="A0AAW9RIM5"/>
<dbReference type="InterPro" id="IPR018189">
    <property type="entry name" value="Phosphoglucose_isomerase_CS"/>
</dbReference>
<name>A0AAW9RIM5_9HYPH</name>
<keyword evidence="2 4" id="KW-0324">Glycolysis</keyword>
<evidence type="ECO:0000313" key="6">
    <source>
        <dbReference type="Proteomes" id="UP001378188"/>
    </source>
</evidence>
<organism evidence="5 6">
    <name type="scientific">Microbaculum marinum</name>
    <dbReference type="NCBI Taxonomy" id="1764581"/>
    <lineage>
        <taxon>Bacteria</taxon>
        <taxon>Pseudomonadati</taxon>
        <taxon>Pseudomonadota</taxon>
        <taxon>Alphaproteobacteria</taxon>
        <taxon>Hyphomicrobiales</taxon>
        <taxon>Tepidamorphaceae</taxon>
        <taxon>Microbaculum</taxon>
    </lineage>
</organism>
<dbReference type="GO" id="GO:0048029">
    <property type="term" value="F:monosaccharide binding"/>
    <property type="evidence" value="ECO:0007669"/>
    <property type="project" value="TreeGrafter"/>
</dbReference>
<dbReference type="EC" id="5.3.1.9" evidence="4"/>
<evidence type="ECO:0000313" key="5">
    <source>
        <dbReference type="EMBL" id="MEJ8571780.1"/>
    </source>
</evidence>
<dbReference type="PANTHER" id="PTHR11469">
    <property type="entry name" value="GLUCOSE-6-PHOSPHATE ISOMERASE"/>
    <property type="match status" value="1"/>
</dbReference>
<protein>
    <recommendedName>
        <fullName evidence="4">Glucose-6-phosphate isomerase</fullName>
        <ecNumber evidence="4">5.3.1.9</ecNumber>
    </recommendedName>
</protein>
<comment type="pathway">
    <text evidence="4">Carbohydrate degradation; glycolysis; D-glyceraldehyde 3-phosphate and glycerone phosphate from D-glucose: step 2/4.</text>
</comment>
<dbReference type="PROSITE" id="PS00174">
    <property type="entry name" value="P_GLUCOSE_ISOMERASE_2"/>
    <property type="match status" value="1"/>
</dbReference>
<dbReference type="GO" id="GO:0004347">
    <property type="term" value="F:glucose-6-phosphate isomerase activity"/>
    <property type="evidence" value="ECO:0007669"/>
    <property type="project" value="UniProtKB-EC"/>
</dbReference>
<dbReference type="PROSITE" id="PS51463">
    <property type="entry name" value="P_GLUCOSE_ISOMERASE_3"/>
    <property type="match status" value="1"/>
</dbReference>
<dbReference type="GO" id="GO:0006094">
    <property type="term" value="P:gluconeogenesis"/>
    <property type="evidence" value="ECO:0007669"/>
    <property type="project" value="UniProtKB-KW"/>
</dbReference>